<reference evidence="5 6" key="1">
    <citation type="submission" date="2019-03" db="EMBL/GenBank/DDBJ databases">
        <title>Alkanindiges illinoisensis: a potential pathogenic isolated from ascites of a gastric cancer patient with abdominal metastasis.</title>
        <authorList>
            <person name="Hu X."/>
            <person name="Yang B."/>
            <person name="Yan X."/>
            <person name="Lin L."/>
            <person name="Zhao H."/>
            <person name="Zhou F."/>
            <person name="Su B."/>
            <person name="Chen J."/>
            <person name="Rui Y."/>
            <person name="Wang Q."/>
            <person name="Zheng L."/>
        </authorList>
    </citation>
    <scope>NUCLEOTIDE SEQUENCE [LARGE SCALE GENOMIC DNA]</scope>
    <source>
        <strain evidence="5 6">NFYY 23406</strain>
    </source>
</reference>
<keyword evidence="5" id="KW-0449">Lipoprotein</keyword>
<evidence type="ECO:0000256" key="1">
    <source>
        <dbReference type="ARBA" id="ARBA00010634"/>
    </source>
</evidence>
<proteinExistence type="inferred from homology"/>
<keyword evidence="6" id="KW-1185">Reference proteome</keyword>
<evidence type="ECO:0000313" key="6">
    <source>
        <dbReference type="Proteomes" id="UP000297834"/>
    </source>
</evidence>
<feature type="region of interest" description="Disordered" evidence="3">
    <location>
        <begin position="304"/>
        <end position="377"/>
    </location>
</feature>
<keyword evidence="2 4" id="KW-0732">Signal</keyword>
<feature type="chain" id="PRO_5021432940" evidence="4">
    <location>
        <begin position="25"/>
        <end position="377"/>
    </location>
</feature>
<feature type="compositionally biased region" description="Acidic residues" evidence="3">
    <location>
        <begin position="313"/>
        <end position="329"/>
    </location>
</feature>
<dbReference type="RefSeq" id="WP_134244140.1">
    <property type="nucleotide sequence ID" value="NZ_SNTY01000020.1"/>
</dbReference>
<dbReference type="Proteomes" id="UP000297834">
    <property type="component" value="Unassembled WGS sequence"/>
</dbReference>
<dbReference type="Pfam" id="PF04333">
    <property type="entry name" value="MlaA"/>
    <property type="match status" value="1"/>
</dbReference>
<evidence type="ECO:0000313" key="5">
    <source>
        <dbReference type="EMBL" id="TEU27869.1"/>
    </source>
</evidence>
<gene>
    <name evidence="5" type="ORF">E2B99_06535</name>
</gene>
<dbReference type="STRING" id="1120977.GCA_000619845_02699"/>
<dbReference type="PANTHER" id="PTHR30035:SF3">
    <property type="entry name" value="INTERMEMBRANE PHOSPHOLIPID TRANSPORT SYSTEM LIPOPROTEIN MLAA"/>
    <property type="match status" value="1"/>
</dbReference>
<feature type="signal peptide" evidence="4">
    <location>
        <begin position="1"/>
        <end position="24"/>
    </location>
</feature>
<dbReference type="AlphaFoldDB" id="A0A4Y7XCR2"/>
<dbReference type="PRINTS" id="PR01805">
    <property type="entry name" value="VACJLIPOPROT"/>
</dbReference>
<evidence type="ECO:0000256" key="2">
    <source>
        <dbReference type="ARBA" id="ARBA00022729"/>
    </source>
</evidence>
<comment type="similarity">
    <text evidence="1">Belongs to the MlaA family.</text>
</comment>
<accession>A0A4Y7XCR2</accession>
<evidence type="ECO:0000256" key="3">
    <source>
        <dbReference type="SAM" id="MobiDB-lite"/>
    </source>
</evidence>
<dbReference type="GO" id="GO:0016020">
    <property type="term" value="C:membrane"/>
    <property type="evidence" value="ECO:0007669"/>
    <property type="project" value="InterPro"/>
</dbReference>
<protein>
    <submittedName>
        <fullName evidence="5">VacJ family lipoprotein</fullName>
    </submittedName>
</protein>
<organism evidence="5 6">
    <name type="scientific">Alkanindiges illinoisensis</name>
    <dbReference type="NCBI Taxonomy" id="197183"/>
    <lineage>
        <taxon>Bacteria</taxon>
        <taxon>Pseudomonadati</taxon>
        <taxon>Pseudomonadota</taxon>
        <taxon>Gammaproteobacteria</taxon>
        <taxon>Moraxellales</taxon>
        <taxon>Moraxellaceae</taxon>
        <taxon>Alkanindiges</taxon>
    </lineage>
</organism>
<evidence type="ECO:0000256" key="4">
    <source>
        <dbReference type="SAM" id="SignalP"/>
    </source>
</evidence>
<dbReference type="OrthoDB" id="9785326at2"/>
<sequence>MTTAIARWFSIAAMNAAFVTPALAIDPALPINNNSKGTSVSLDQTSANINIPYQTLTISEVIQPPVQSVNTTDSQINVYDDPFTFNALSRITLKQLRVDANASQPDVVKDPFQPINRKVFRFNSKLDQHLLLPVAKAYKNKVPAPVQTGIGNFFSNLREPWNAVNHLLQGNGTSSYKSLGRFTVNTFSSLGLADPATKLGLASQGNEDFGQTLGKWGVKSGPFLMLPVLGPSTLRDSAGRIFDTFGRPVHYMNQNSLYWGLVGTEGVDARAKFVGVEDLVQGDQYALLRDLYLQRRQHLISGNEQNASVDNSFGDEDASFGDAPDDINESDNTNSSSMDQNFGDTESTAEPASTPAPEMQATPDVGSEPAQNQDAAF</sequence>
<name>A0A4Y7XCR2_9GAMM</name>
<dbReference type="EMBL" id="SNTY01000020">
    <property type="protein sequence ID" value="TEU27869.1"/>
    <property type="molecule type" value="Genomic_DNA"/>
</dbReference>
<dbReference type="InterPro" id="IPR007428">
    <property type="entry name" value="MlaA"/>
</dbReference>
<dbReference type="PANTHER" id="PTHR30035">
    <property type="entry name" value="LIPOPROTEIN VACJ-RELATED"/>
    <property type="match status" value="1"/>
</dbReference>
<dbReference type="GO" id="GO:0120010">
    <property type="term" value="P:intermembrane phospholipid transfer"/>
    <property type="evidence" value="ECO:0007669"/>
    <property type="project" value="TreeGrafter"/>
</dbReference>
<feature type="compositionally biased region" description="Polar residues" evidence="3">
    <location>
        <begin position="330"/>
        <end position="351"/>
    </location>
</feature>
<comment type="caution">
    <text evidence="5">The sequence shown here is derived from an EMBL/GenBank/DDBJ whole genome shotgun (WGS) entry which is preliminary data.</text>
</comment>